<organism evidence="2 3">
    <name type="scientific">Nonomuraea typhae</name>
    <dbReference type="NCBI Taxonomy" id="2603600"/>
    <lineage>
        <taxon>Bacteria</taxon>
        <taxon>Bacillati</taxon>
        <taxon>Actinomycetota</taxon>
        <taxon>Actinomycetes</taxon>
        <taxon>Streptosporangiales</taxon>
        <taxon>Streptosporangiaceae</taxon>
        <taxon>Nonomuraea</taxon>
    </lineage>
</organism>
<dbReference type="PANTHER" id="PTHR43649:SF32">
    <property type="entry name" value="SUGAR BINDING SECRETED PROTEIN"/>
    <property type="match status" value="1"/>
</dbReference>
<protein>
    <submittedName>
        <fullName evidence="2">Extracellular solute-binding protein</fullName>
    </submittedName>
</protein>
<dbReference type="PROSITE" id="PS51318">
    <property type="entry name" value="TAT"/>
    <property type="match status" value="1"/>
</dbReference>
<comment type="caution">
    <text evidence="2">The sequence shown here is derived from an EMBL/GenBank/DDBJ whole genome shotgun (WGS) entry which is preliminary data.</text>
</comment>
<dbReference type="InterPro" id="IPR006311">
    <property type="entry name" value="TAT_signal"/>
</dbReference>
<dbReference type="InterPro" id="IPR006059">
    <property type="entry name" value="SBP"/>
</dbReference>
<dbReference type="EMBL" id="JBITGY010000001">
    <property type="protein sequence ID" value="MFI6496764.1"/>
    <property type="molecule type" value="Genomic_DNA"/>
</dbReference>
<dbReference type="Pfam" id="PF13416">
    <property type="entry name" value="SBP_bac_8"/>
    <property type="match status" value="1"/>
</dbReference>
<dbReference type="RefSeq" id="WP_397079107.1">
    <property type="nucleotide sequence ID" value="NZ_JBITGY010000001.1"/>
</dbReference>
<evidence type="ECO:0000256" key="1">
    <source>
        <dbReference type="SAM" id="SignalP"/>
    </source>
</evidence>
<dbReference type="Proteomes" id="UP001612741">
    <property type="component" value="Unassembled WGS sequence"/>
</dbReference>
<evidence type="ECO:0000313" key="2">
    <source>
        <dbReference type="EMBL" id="MFI6496764.1"/>
    </source>
</evidence>
<evidence type="ECO:0000313" key="3">
    <source>
        <dbReference type="Proteomes" id="UP001612741"/>
    </source>
</evidence>
<gene>
    <name evidence="2" type="ORF">ACIBG2_05245</name>
</gene>
<dbReference type="PANTHER" id="PTHR43649">
    <property type="entry name" value="ARABINOSE-BINDING PROTEIN-RELATED"/>
    <property type="match status" value="1"/>
</dbReference>
<keyword evidence="3" id="KW-1185">Reference proteome</keyword>
<dbReference type="PROSITE" id="PS51257">
    <property type="entry name" value="PROKAR_LIPOPROTEIN"/>
    <property type="match status" value="1"/>
</dbReference>
<dbReference type="InterPro" id="IPR050490">
    <property type="entry name" value="Bact_solute-bd_prot1"/>
</dbReference>
<reference evidence="2 3" key="1">
    <citation type="submission" date="2024-10" db="EMBL/GenBank/DDBJ databases">
        <title>The Natural Products Discovery Center: Release of the First 8490 Sequenced Strains for Exploring Actinobacteria Biosynthetic Diversity.</title>
        <authorList>
            <person name="Kalkreuter E."/>
            <person name="Kautsar S.A."/>
            <person name="Yang D."/>
            <person name="Bader C.D."/>
            <person name="Teijaro C.N."/>
            <person name="Fluegel L."/>
            <person name="Davis C.M."/>
            <person name="Simpson J.R."/>
            <person name="Lauterbach L."/>
            <person name="Steele A.D."/>
            <person name="Gui C."/>
            <person name="Meng S."/>
            <person name="Li G."/>
            <person name="Viehrig K."/>
            <person name="Ye F."/>
            <person name="Su P."/>
            <person name="Kiefer A.F."/>
            <person name="Nichols A."/>
            <person name="Cepeda A.J."/>
            <person name="Yan W."/>
            <person name="Fan B."/>
            <person name="Jiang Y."/>
            <person name="Adhikari A."/>
            <person name="Zheng C.-J."/>
            <person name="Schuster L."/>
            <person name="Cowan T.M."/>
            <person name="Smanski M.J."/>
            <person name="Chevrette M.G."/>
            <person name="De Carvalho L.P.S."/>
            <person name="Shen B."/>
        </authorList>
    </citation>
    <scope>NUCLEOTIDE SEQUENCE [LARGE SCALE GENOMIC DNA]</scope>
    <source>
        <strain evidence="2 3">NPDC050545</strain>
    </source>
</reference>
<dbReference type="Gene3D" id="3.40.190.10">
    <property type="entry name" value="Periplasmic binding protein-like II"/>
    <property type="match status" value="1"/>
</dbReference>
<sequence>MTTQVRRGLFAAAAITGLVATAACGGGPAEQAGTPQAGEKIELVVKTFSKFGYAELYKKYEATHPNITIKEENIAQLGDYLPKLQQWMAAGSGAGDIVALEEGILLQFMAKPDNFVNLLDHGAGPLQDKFLDWKWKQALTPDGKTLIGLGTDVGAQGMCYRRDLFEQAGLPTGREEVGKLWPTWDAYLETGKKFAAAGKEARFFDSAGGIFQNVLMQQGDHTYFDTANKLVIDTNPGVKAAWDTTAAMVTAGLSAKLQMWGPQWNAGFKKGSFATIACPAWMLGLIKEQAGPGLAGKWDVARVPGPGAVRGGSFLAVPKQSKHPKEAAELAAFLTSPEGQLAAFKAENNFPSSPQVIDDPAVQAFTNDYFNGAPVGKIFGESAKTLEPVYLGPDNQAVGDRVGEALLALEQGKLSVSDAWSKALEDAKRSAK</sequence>
<feature type="signal peptide" evidence="1">
    <location>
        <begin position="1"/>
        <end position="22"/>
    </location>
</feature>
<accession>A0ABW7YLI9</accession>
<dbReference type="SUPFAM" id="SSF53850">
    <property type="entry name" value="Periplasmic binding protein-like II"/>
    <property type="match status" value="1"/>
</dbReference>
<keyword evidence="1" id="KW-0732">Signal</keyword>
<name>A0ABW7YLI9_9ACTN</name>
<feature type="chain" id="PRO_5046127477" evidence="1">
    <location>
        <begin position="23"/>
        <end position="432"/>
    </location>
</feature>
<proteinExistence type="predicted"/>